<gene>
    <name evidence="1" type="ORF">PM2_018</name>
</gene>
<keyword evidence="2" id="KW-1185">Reference proteome</keyword>
<dbReference type="GeneID" id="26637911"/>
<dbReference type="RefSeq" id="YP_009211439.1">
    <property type="nucleotide sequence ID" value="NC_028940.1"/>
</dbReference>
<accession>A0A0A0Q2C4</accession>
<dbReference type="KEGG" id="vg:26637911"/>
<dbReference type="Proteomes" id="UP000030739">
    <property type="component" value="Segment"/>
</dbReference>
<name>A0A0A0Q2C4_9CAUD</name>
<sequence>MIQFIPTDKLKENSESMHSELVSMYLSNTSLQLSALSKKLVTVEENHRDKLNDYLKTKFDDYEMSLLWSCLNDKVGYHPEFHTDLSRIVLNNLSNSVPEILYRGISKRQLSLVEPLEIGESFNLGRVTSFSSSLDTARSFSCDVYKTDFIIEVRNSEYAYNYKEDMLKILQAAPDSEFSCKGERLDKIDMVRDENEFMMPIETEYTIVDKAVHVPFGLGRAINFLAVEAIIF</sequence>
<protein>
    <submittedName>
        <fullName evidence="1">Putative ADP-ribosylase</fullName>
    </submittedName>
</protein>
<proteinExistence type="predicted"/>
<evidence type="ECO:0000313" key="2">
    <source>
        <dbReference type="Proteomes" id="UP000030739"/>
    </source>
</evidence>
<reference evidence="1 2" key="1">
    <citation type="journal article" date="2015" name="Plant Pathol. J.">
        <title>Isolation and Genomic Characterization of the T4-Like Bacteriophage PM2 Infecting Pectobacterium carotovorum subsp. carotovorum.</title>
        <authorList>
            <person name="Lim J.A."/>
            <person name="Lee D.H."/>
            <person name="Heu S."/>
        </authorList>
    </citation>
    <scope>NUCLEOTIDE SEQUENCE [LARGE SCALE GENOMIC DNA]</scope>
</reference>
<dbReference type="EMBL" id="KF835987">
    <property type="protein sequence ID" value="AHY24980.1"/>
    <property type="molecule type" value="Genomic_DNA"/>
</dbReference>
<organism evidence="1 2">
    <name type="scientific">Pectobacterium bacteriophage PM2</name>
    <dbReference type="NCBI Taxonomy" id="1429794"/>
    <lineage>
        <taxon>Viruses</taxon>
        <taxon>Duplodnaviria</taxon>
        <taxon>Heunggongvirae</taxon>
        <taxon>Uroviricota</taxon>
        <taxon>Caudoviricetes</taxon>
        <taxon>Pantevenvirales</taxon>
        <taxon>Straboviridae</taxon>
        <taxon>Tevenvirinae</taxon>
        <taxon>Mosugukvirus</taxon>
        <taxon>Mosugukvirus pm2</taxon>
    </lineage>
</organism>
<dbReference type="OrthoDB" id="9263at10239"/>
<dbReference type="Gene3D" id="3.90.176.10">
    <property type="entry name" value="Toxin ADP-ribosyltransferase, Chain A, domain 1"/>
    <property type="match status" value="1"/>
</dbReference>
<evidence type="ECO:0000313" key="1">
    <source>
        <dbReference type="EMBL" id="AHY24980.1"/>
    </source>
</evidence>